<dbReference type="InterPro" id="IPR050523">
    <property type="entry name" value="AKR_Detox_Biosynth"/>
</dbReference>
<evidence type="ECO:0000313" key="3">
    <source>
        <dbReference type="EMBL" id="TWU22016.1"/>
    </source>
</evidence>
<feature type="domain" description="NADP-dependent oxidoreductase" evidence="2">
    <location>
        <begin position="42"/>
        <end position="334"/>
    </location>
</feature>
<dbReference type="Gene3D" id="3.20.20.100">
    <property type="entry name" value="NADP-dependent oxidoreductase domain"/>
    <property type="match status" value="1"/>
</dbReference>
<dbReference type="InterPro" id="IPR023210">
    <property type="entry name" value="NADP_OxRdtase_dom"/>
</dbReference>
<dbReference type="InterPro" id="IPR020471">
    <property type="entry name" value="AKR"/>
</dbReference>
<dbReference type="GO" id="GO:0016491">
    <property type="term" value="F:oxidoreductase activity"/>
    <property type="evidence" value="ECO:0007669"/>
    <property type="project" value="UniProtKB-KW"/>
</dbReference>
<dbReference type="EC" id="1.1.1.-" evidence="3"/>
<evidence type="ECO:0000256" key="1">
    <source>
        <dbReference type="ARBA" id="ARBA00023002"/>
    </source>
</evidence>
<name>A0A5C6CFJ0_9BACT</name>
<organism evidence="3 4">
    <name type="scientific">Novipirellula galeiformis</name>
    <dbReference type="NCBI Taxonomy" id="2528004"/>
    <lineage>
        <taxon>Bacteria</taxon>
        <taxon>Pseudomonadati</taxon>
        <taxon>Planctomycetota</taxon>
        <taxon>Planctomycetia</taxon>
        <taxon>Pirellulales</taxon>
        <taxon>Pirellulaceae</taxon>
        <taxon>Novipirellula</taxon>
    </lineage>
</organism>
<keyword evidence="1 3" id="KW-0560">Oxidoreductase</keyword>
<dbReference type="EMBL" id="SJPT01000005">
    <property type="protein sequence ID" value="TWU22016.1"/>
    <property type="molecule type" value="Genomic_DNA"/>
</dbReference>
<evidence type="ECO:0000313" key="4">
    <source>
        <dbReference type="Proteomes" id="UP000316304"/>
    </source>
</evidence>
<sequence>MSNEGVREKSFTPFFRRPSLLVTCLSRHNGHMSEQKTSEQQPIVLGLWPIAGVTTLGVTQAEAQATIATAIDLGITAFDTAFSYGYDGESDKILKPFLAHDRDRFVVIGKVGQRWTPKRERVVDGSAKTLTADAELSLRRLGIDSFDVLMLHSPDPQIAIETSAEAIVALQRRGLCQRTGVSNVTPSQFAQFASVARGAAIECPLNLLQQDSLAELIPESHSEGGDVYVFWTLMKGLLAGKITREHTFAPGDSRANYPVFQGAARQRAHAIVDRLETLGKQVKRTVAQLAIGWAVSQPGVTAALVGARRPEQIRETCAATRLPAEIAAQINEIVATADSQKG</sequence>
<evidence type="ECO:0000259" key="2">
    <source>
        <dbReference type="Pfam" id="PF00248"/>
    </source>
</evidence>
<keyword evidence="4" id="KW-1185">Reference proteome</keyword>
<reference evidence="3 4" key="1">
    <citation type="submission" date="2019-02" db="EMBL/GenBank/DDBJ databases">
        <title>Deep-cultivation of Planctomycetes and their phenomic and genomic characterization uncovers novel biology.</title>
        <authorList>
            <person name="Wiegand S."/>
            <person name="Jogler M."/>
            <person name="Boedeker C."/>
            <person name="Pinto D."/>
            <person name="Vollmers J."/>
            <person name="Rivas-Marin E."/>
            <person name="Kohn T."/>
            <person name="Peeters S.H."/>
            <person name="Heuer A."/>
            <person name="Rast P."/>
            <person name="Oberbeckmann S."/>
            <person name="Bunk B."/>
            <person name="Jeske O."/>
            <person name="Meyerdierks A."/>
            <person name="Storesund J.E."/>
            <person name="Kallscheuer N."/>
            <person name="Luecker S."/>
            <person name="Lage O.M."/>
            <person name="Pohl T."/>
            <person name="Merkel B.J."/>
            <person name="Hornburger P."/>
            <person name="Mueller R.-W."/>
            <person name="Bruemmer F."/>
            <person name="Labrenz M."/>
            <person name="Spormann A.M."/>
            <person name="Op Den Camp H."/>
            <person name="Overmann J."/>
            <person name="Amann R."/>
            <person name="Jetten M.S.M."/>
            <person name="Mascher T."/>
            <person name="Medema M.H."/>
            <person name="Devos D.P."/>
            <person name="Kaster A.-K."/>
            <person name="Ovreas L."/>
            <person name="Rohde M."/>
            <person name="Galperin M.Y."/>
            <person name="Jogler C."/>
        </authorList>
    </citation>
    <scope>NUCLEOTIDE SEQUENCE [LARGE SCALE GENOMIC DNA]</scope>
    <source>
        <strain evidence="3 4">Pla52o</strain>
    </source>
</reference>
<protein>
    <submittedName>
        <fullName evidence="3">General stress protein 69</fullName>
        <ecNumber evidence="3">1.1.1.-</ecNumber>
    </submittedName>
</protein>
<dbReference type="PRINTS" id="PR00069">
    <property type="entry name" value="ALDKETRDTASE"/>
</dbReference>
<accession>A0A5C6CFJ0</accession>
<dbReference type="Proteomes" id="UP000316304">
    <property type="component" value="Unassembled WGS sequence"/>
</dbReference>
<dbReference type="PANTHER" id="PTHR43364:SF4">
    <property type="entry name" value="NAD(P)-LINKED OXIDOREDUCTASE SUPERFAMILY PROTEIN"/>
    <property type="match status" value="1"/>
</dbReference>
<comment type="caution">
    <text evidence="3">The sequence shown here is derived from an EMBL/GenBank/DDBJ whole genome shotgun (WGS) entry which is preliminary data.</text>
</comment>
<dbReference type="GO" id="GO:0005829">
    <property type="term" value="C:cytosol"/>
    <property type="evidence" value="ECO:0007669"/>
    <property type="project" value="TreeGrafter"/>
</dbReference>
<gene>
    <name evidence="3" type="primary">yhdN_4</name>
    <name evidence="3" type="ORF">Pla52o_30640</name>
</gene>
<dbReference type="InterPro" id="IPR036812">
    <property type="entry name" value="NAD(P)_OxRdtase_dom_sf"/>
</dbReference>
<dbReference type="AlphaFoldDB" id="A0A5C6CFJ0"/>
<dbReference type="SUPFAM" id="SSF51430">
    <property type="entry name" value="NAD(P)-linked oxidoreductase"/>
    <property type="match status" value="1"/>
</dbReference>
<dbReference type="PANTHER" id="PTHR43364">
    <property type="entry name" value="NADH-SPECIFIC METHYLGLYOXAL REDUCTASE-RELATED"/>
    <property type="match status" value="1"/>
</dbReference>
<dbReference type="Pfam" id="PF00248">
    <property type="entry name" value="Aldo_ket_red"/>
    <property type="match status" value="1"/>
</dbReference>
<proteinExistence type="predicted"/>